<name>A4BF10_9GAMM</name>
<keyword evidence="2" id="KW-1185">Reference proteome</keyword>
<dbReference type="Proteomes" id="UP000005953">
    <property type="component" value="Unassembled WGS sequence"/>
</dbReference>
<evidence type="ECO:0000313" key="1">
    <source>
        <dbReference type="EMBL" id="EAR09345.1"/>
    </source>
</evidence>
<reference evidence="1 2" key="1">
    <citation type="submission" date="2006-02" db="EMBL/GenBank/DDBJ databases">
        <authorList>
            <person name="Pinhassi J."/>
            <person name="Pedros-Alio C."/>
            <person name="Ferriera S."/>
            <person name="Johnson J."/>
            <person name="Kravitz S."/>
            <person name="Halpern A."/>
            <person name="Remington K."/>
            <person name="Beeson K."/>
            <person name="Tran B."/>
            <person name="Rogers Y.-H."/>
            <person name="Friedman R."/>
            <person name="Venter J.C."/>
        </authorList>
    </citation>
    <scope>NUCLEOTIDE SEQUENCE [LARGE SCALE GENOMIC DNA]</scope>
    <source>
        <strain evidence="1 2">MED297</strain>
    </source>
</reference>
<organism evidence="1 2">
    <name type="scientific">Reinekea blandensis MED297</name>
    <dbReference type="NCBI Taxonomy" id="314283"/>
    <lineage>
        <taxon>Bacteria</taxon>
        <taxon>Pseudomonadati</taxon>
        <taxon>Pseudomonadota</taxon>
        <taxon>Gammaproteobacteria</taxon>
        <taxon>Oceanospirillales</taxon>
        <taxon>Saccharospirillaceae</taxon>
        <taxon>Reinekea</taxon>
    </lineage>
</organism>
<gene>
    <name evidence="1" type="ORF">MED297_18693</name>
</gene>
<accession>A4BF10</accession>
<keyword evidence="1" id="KW-0436">Ligase</keyword>
<dbReference type="STRING" id="314283.MED297_18693"/>
<sequence>MSGRKPITIDGYGSDESHEEWFYPKQEQVITLDDAQVNYRVKADNTSESRTIDLRS</sequence>
<dbReference type="EMBL" id="AAOE01000011">
    <property type="protein sequence ID" value="EAR09345.1"/>
    <property type="molecule type" value="Genomic_DNA"/>
</dbReference>
<dbReference type="EC" id="6.4.1.2" evidence="1"/>
<dbReference type="HOGENOM" id="CLU_3011105_0_0_6"/>
<comment type="caution">
    <text evidence="1">The sequence shown here is derived from an EMBL/GenBank/DDBJ whole genome shotgun (WGS) entry which is preliminary data.</text>
</comment>
<protein>
    <submittedName>
        <fullName evidence="1">Acetyl-CoA carboxylase</fullName>
        <ecNumber evidence="1">6.4.1.2</ecNumber>
    </submittedName>
</protein>
<evidence type="ECO:0000313" key="2">
    <source>
        <dbReference type="Proteomes" id="UP000005953"/>
    </source>
</evidence>
<proteinExistence type="predicted"/>
<dbReference type="AlphaFoldDB" id="A4BF10"/>
<dbReference type="GO" id="GO:0003989">
    <property type="term" value="F:acetyl-CoA carboxylase activity"/>
    <property type="evidence" value="ECO:0007669"/>
    <property type="project" value="UniProtKB-EC"/>
</dbReference>